<keyword evidence="19" id="KW-1185">Reference proteome</keyword>
<dbReference type="InterPro" id="IPR050116">
    <property type="entry name" value="DNA_polymerase-Y"/>
</dbReference>
<keyword evidence="15" id="KW-0234">DNA repair</keyword>
<evidence type="ECO:0000256" key="1">
    <source>
        <dbReference type="ARBA" id="ARBA00001946"/>
    </source>
</evidence>
<evidence type="ECO:0000313" key="19">
    <source>
        <dbReference type="Proteomes" id="UP000238634"/>
    </source>
</evidence>
<keyword evidence="8" id="KW-0548">Nucleotidyltransferase</keyword>
<evidence type="ECO:0000256" key="2">
    <source>
        <dbReference type="ARBA" id="ARBA00004496"/>
    </source>
</evidence>
<dbReference type="Gene3D" id="3.30.70.270">
    <property type="match status" value="1"/>
</dbReference>
<evidence type="ECO:0000256" key="5">
    <source>
        <dbReference type="ARBA" id="ARBA00022457"/>
    </source>
</evidence>
<dbReference type="GO" id="GO:0003887">
    <property type="term" value="F:DNA-directed DNA polymerase activity"/>
    <property type="evidence" value="ECO:0007669"/>
    <property type="project" value="UniProtKB-KW"/>
</dbReference>
<dbReference type="GO" id="GO:0006281">
    <property type="term" value="P:DNA repair"/>
    <property type="evidence" value="ECO:0007669"/>
    <property type="project" value="UniProtKB-KW"/>
</dbReference>
<evidence type="ECO:0000256" key="14">
    <source>
        <dbReference type="ARBA" id="ARBA00023125"/>
    </source>
</evidence>
<dbReference type="GO" id="GO:0042276">
    <property type="term" value="P:error-prone translesion synthesis"/>
    <property type="evidence" value="ECO:0007669"/>
    <property type="project" value="TreeGrafter"/>
</dbReference>
<evidence type="ECO:0000313" key="18">
    <source>
        <dbReference type="EMBL" id="PSB14752.1"/>
    </source>
</evidence>
<dbReference type="Proteomes" id="UP000238634">
    <property type="component" value="Unassembled WGS sequence"/>
</dbReference>
<sequence length="258" mass="28970">MRKIIHVDMDSFYASVEQRDQPRYRGQPVAVGATPNQRGVVCAASYEARKFGIHSAMSSRVAIQRCPHLIFVPPRFEVYRAISQQIRAIFEQYTDLVEPVALDEAYLDVTENKLGLPYATTIAREIRASIFTKTGLTASAGVSFNKFLAKMASGMNKPNGQMVILPEDAERFVESLPIEKFHGIGKVSAIKMHELNIHTGADLKQRSKLELVQHFGKVGHHYFKIARAQDDRLVEANRIRNLSVVMSREKNRSPSMAG</sequence>
<evidence type="ECO:0000256" key="11">
    <source>
        <dbReference type="ARBA" id="ARBA00022763"/>
    </source>
</evidence>
<dbReference type="InterPro" id="IPR022880">
    <property type="entry name" value="DNApol_IV"/>
</dbReference>
<dbReference type="SUPFAM" id="SSF56672">
    <property type="entry name" value="DNA/RNA polymerases"/>
    <property type="match status" value="1"/>
</dbReference>
<evidence type="ECO:0000256" key="3">
    <source>
        <dbReference type="ARBA" id="ARBA00010945"/>
    </source>
</evidence>
<reference evidence="18 19" key="2">
    <citation type="submission" date="2018-03" db="EMBL/GenBank/DDBJ databases">
        <title>The ancient ancestry and fast evolution of plastids.</title>
        <authorList>
            <person name="Moore K.R."/>
            <person name="Magnabosco C."/>
            <person name="Momper L."/>
            <person name="Gold D.A."/>
            <person name="Bosak T."/>
            <person name="Fournier G.P."/>
        </authorList>
    </citation>
    <scope>NUCLEOTIDE SEQUENCE [LARGE SCALE GENOMIC DNA]</scope>
    <source>
        <strain evidence="18 19">ULC007</strain>
    </source>
</reference>
<keyword evidence="7" id="KW-0808">Transferase</keyword>
<comment type="cofactor">
    <cofactor evidence="1">
        <name>Mg(2+)</name>
        <dbReference type="ChEBI" id="CHEBI:18420"/>
    </cofactor>
</comment>
<evidence type="ECO:0000256" key="10">
    <source>
        <dbReference type="ARBA" id="ARBA00022723"/>
    </source>
</evidence>
<protein>
    <recommendedName>
        <fullName evidence="4">DNA-directed DNA polymerase</fullName>
        <ecNumber evidence="4">2.7.7.7</ecNumber>
    </recommendedName>
</protein>
<evidence type="ECO:0000256" key="6">
    <source>
        <dbReference type="ARBA" id="ARBA00022490"/>
    </source>
</evidence>
<dbReference type="GO" id="GO:0046872">
    <property type="term" value="F:metal ion binding"/>
    <property type="evidence" value="ECO:0007669"/>
    <property type="project" value="UniProtKB-KW"/>
</dbReference>
<dbReference type="PROSITE" id="PS50173">
    <property type="entry name" value="UMUC"/>
    <property type="match status" value="1"/>
</dbReference>
<name>A0A2T1D2N3_9CYAN</name>
<keyword evidence="9" id="KW-0235">DNA replication</keyword>
<evidence type="ECO:0000256" key="4">
    <source>
        <dbReference type="ARBA" id="ARBA00012417"/>
    </source>
</evidence>
<dbReference type="CDD" id="cd03586">
    <property type="entry name" value="PolY_Pol_IV_kappa"/>
    <property type="match status" value="1"/>
</dbReference>
<keyword evidence="10" id="KW-0479">Metal-binding</keyword>
<keyword evidence="6" id="KW-0963">Cytoplasm</keyword>
<dbReference type="FunFam" id="3.40.1170.60:FF:000001">
    <property type="entry name" value="DNA polymerase IV"/>
    <property type="match status" value="1"/>
</dbReference>
<gene>
    <name evidence="18" type="ORF">C7B65_25880</name>
</gene>
<dbReference type="Pfam" id="PF11798">
    <property type="entry name" value="IMS_HHH"/>
    <property type="match status" value="1"/>
</dbReference>
<accession>A0A2T1D2N3</accession>
<dbReference type="PANTHER" id="PTHR11076">
    <property type="entry name" value="DNA REPAIR POLYMERASE UMUC / TRANSFERASE FAMILY MEMBER"/>
    <property type="match status" value="1"/>
</dbReference>
<evidence type="ECO:0000256" key="9">
    <source>
        <dbReference type="ARBA" id="ARBA00022705"/>
    </source>
</evidence>
<proteinExistence type="inferred from homology"/>
<dbReference type="AlphaFoldDB" id="A0A2T1D2N3"/>
<dbReference type="InterPro" id="IPR024728">
    <property type="entry name" value="PolY_HhH_motif"/>
</dbReference>
<evidence type="ECO:0000256" key="12">
    <source>
        <dbReference type="ARBA" id="ARBA00022842"/>
    </source>
</evidence>
<keyword evidence="14" id="KW-0238">DNA-binding</keyword>
<dbReference type="Gene3D" id="3.40.1170.60">
    <property type="match status" value="1"/>
</dbReference>
<dbReference type="GO" id="GO:0009432">
    <property type="term" value="P:SOS response"/>
    <property type="evidence" value="ECO:0007669"/>
    <property type="project" value="UniProtKB-ARBA"/>
</dbReference>
<keyword evidence="12" id="KW-0460">Magnesium</keyword>
<evidence type="ECO:0000256" key="16">
    <source>
        <dbReference type="ARBA" id="ARBA00049244"/>
    </source>
</evidence>
<feature type="domain" description="UmuC" evidence="17">
    <location>
        <begin position="4"/>
        <end position="185"/>
    </location>
</feature>
<keyword evidence="5" id="KW-0515">Mutator protein</keyword>
<dbReference type="GO" id="GO:0003677">
    <property type="term" value="F:DNA binding"/>
    <property type="evidence" value="ECO:0007669"/>
    <property type="project" value="UniProtKB-KW"/>
</dbReference>
<dbReference type="PANTHER" id="PTHR11076:SF33">
    <property type="entry name" value="DNA POLYMERASE KAPPA"/>
    <property type="match status" value="1"/>
</dbReference>
<dbReference type="GO" id="GO:0005829">
    <property type="term" value="C:cytosol"/>
    <property type="evidence" value="ECO:0007669"/>
    <property type="project" value="TreeGrafter"/>
</dbReference>
<evidence type="ECO:0000256" key="8">
    <source>
        <dbReference type="ARBA" id="ARBA00022695"/>
    </source>
</evidence>
<dbReference type="Gene3D" id="1.10.150.20">
    <property type="entry name" value="5' to 3' exonuclease, C-terminal subdomain"/>
    <property type="match status" value="1"/>
</dbReference>
<evidence type="ECO:0000259" key="17">
    <source>
        <dbReference type="PROSITE" id="PS50173"/>
    </source>
</evidence>
<dbReference type="GO" id="GO:0006260">
    <property type="term" value="P:DNA replication"/>
    <property type="evidence" value="ECO:0007669"/>
    <property type="project" value="UniProtKB-KW"/>
</dbReference>
<dbReference type="Pfam" id="PF00817">
    <property type="entry name" value="IMS"/>
    <property type="match status" value="1"/>
</dbReference>
<comment type="caution">
    <text evidence="18">The sequence shown here is derived from an EMBL/GenBank/DDBJ whole genome shotgun (WGS) entry which is preliminary data.</text>
</comment>
<comment type="catalytic activity">
    <reaction evidence="16">
        <text>DNA(n) + a 2'-deoxyribonucleoside 5'-triphosphate = DNA(n+1) + diphosphate</text>
        <dbReference type="Rhea" id="RHEA:22508"/>
        <dbReference type="Rhea" id="RHEA-COMP:17339"/>
        <dbReference type="Rhea" id="RHEA-COMP:17340"/>
        <dbReference type="ChEBI" id="CHEBI:33019"/>
        <dbReference type="ChEBI" id="CHEBI:61560"/>
        <dbReference type="ChEBI" id="CHEBI:173112"/>
        <dbReference type="EC" id="2.7.7.7"/>
    </reaction>
</comment>
<reference evidence="18 19" key="1">
    <citation type="submission" date="2018-02" db="EMBL/GenBank/DDBJ databases">
        <authorList>
            <person name="Cohen D.B."/>
            <person name="Kent A.D."/>
        </authorList>
    </citation>
    <scope>NUCLEOTIDE SEQUENCE [LARGE SCALE GENOMIC DNA]</scope>
    <source>
        <strain evidence="18 19">ULC007</strain>
    </source>
</reference>
<comment type="similarity">
    <text evidence="3">Belongs to the DNA polymerase type-Y family.</text>
</comment>
<comment type="subcellular location">
    <subcellularLocation>
        <location evidence="2">Cytoplasm</location>
    </subcellularLocation>
</comment>
<evidence type="ECO:0000256" key="15">
    <source>
        <dbReference type="ARBA" id="ARBA00023204"/>
    </source>
</evidence>
<dbReference type="OrthoDB" id="9808813at2"/>
<evidence type="ECO:0000256" key="7">
    <source>
        <dbReference type="ARBA" id="ARBA00022679"/>
    </source>
</evidence>
<evidence type="ECO:0000256" key="13">
    <source>
        <dbReference type="ARBA" id="ARBA00022932"/>
    </source>
</evidence>
<dbReference type="InterPro" id="IPR043128">
    <property type="entry name" value="Rev_trsase/Diguanyl_cyclase"/>
</dbReference>
<keyword evidence="13" id="KW-0239">DNA-directed DNA polymerase</keyword>
<organism evidence="18 19">
    <name type="scientific">Phormidesmis priestleyi ULC007</name>
    <dbReference type="NCBI Taxonomy" id="1920490"/>
    <lineage>
        <taxon>Bacteria</taxon>
        <taxon>Bacillati</taxon>
        <taxon>Cyanobacteriota</taxon>
        <taxon>Cyanophyceae</taxon>
        <taxon>Leptolyngbyales</taxon>
        <taxon>Leptolyngbyaceae</taxon>
        <taxon>Phormidesmis</taxon>
    </lineage>
</organism>
<dbReference type="STRING" id="1920490.GCA_001895925_05356"/>
<dbReference type="InterPro" id="IPR043502">
    <property type="entry name" value="DNA/RNA_pol_sf"/>
</dbReference>
<dbReference type="NCBIfam" id="NF002677">
    <property type="entry name" value="PRK02406.1"/>
    <property type="match status" value="1"/>
</dbReference>
<dbReference type="EMBL" id="PVWG01000078">
    <property type="protein sequence ID" value="PSB14752.1"/>
    <property type="molecule type" value="Genomic_DNA"/>
</dbReference>
<dbReference type="RefSeq" id="WP_083583203.1">
    <property type="nucleotide sequence ID" value="NZ_MPPI01000046.1"/>
</dbReference>
<dbReference type="FunFam" id="1.10.150.20:FF:000019">
    <property type="entry name" value="DNA polymerase IV"/>
    <property type="match status" value="1"/>
</dbReference>
<dbReference type="EC" id="2.7.7.7" evidence="4"/>
<dbReference type="InterPro" id="IPR001126">
    <property type="entry name" value="UmuC"/>
</dbReference>
<keyword evidence="11" id="KW-0227">DNA damage</keyword>